<evidence type="ECO:0000256" key="1">
    <source>
        <dbReference type="SAM" id="MobiDB-lite"/>
    </source>
</evidence>
<keyword evidence="2" id="KW-0812">Transmembrane</keyword>
<comment type="caution">
    <text evidence="3">The sequence shown here is derived from an EMBL/GenBank/DDBJ whole genome shotgun (WGS) entry which is preliminary data.</text>
</comment>
<feature type="region of interest" description="Disordered" evidence="1">
    <location>
        <begin position="1"/>
        <end position="136"/>
    </location>
</feature>
<proteinExistence type="predicted"/>
<gene>
    <name evidence="3" type="ORF">D0859_01670</name>
</gene>
<dbReference type="InterPro" id="IPR038213">
    <property type="entry name" value="IFI6/IFI27-like_sf"/>
</dbReference>
<name>A0A3M7J8P5_HORWE</name>
<feature type="compositionally biased region" description="Basic and acidic residues" evidence="1">
    <location>
        <begin position="45"/>
        <end position="55"/>
    </location>
</feature>
<organism evidence="3 4">
    <name type="scientific">Hortaea werneckii</name>
    <name type="common">Black yeast</name>
    <name type="synonym">Cladosporium werneckii</name>
    <dbReference type="NCBI Taxonomy" id="91943"/>
    <lineage>
        <taxon>Eukaryota</taxon>
        <taxon>Fungi</taxon>
        <taxon>Dikarya</taxon>
        <taxon>Ascomycota</taxon>
        <taxon>Pezizomycotina</taxon>
        <taxon>Dothideomycetes</taxon>
        <taxon>Dothideomycetidae</taxon>
        <taxon>Mycosphaerellales</taxon>
        <taxon>Teratosphaeriaceae</taxon>
        <taxon>Hortaea</taxon>
    </lineage>
</organism>
<feature type="transmembrane region" description="Helical" evidence="2">
    <location>
        <begin position="591"/>
        <end position="615"/>
    </location>
</feature>
<dbReference type="Proteomes" id="UP000281677">
    <property type="component" value="Unassembled WGS sequence"/>
</dbReference>
<protein>
    <recommendedName>
        <fullName evidence="5">RRM domain-containing protein</fullName>
    </recommendedName>
</protein>
<keyword evidence="2" id="KW-0472">Membrane</keyword>
<feature type="compositionally biased region" description="Basic and acidic residues" evidence="1">
    <location>
        <begin position="76"/>
        <end position="92"/>
    </location>
</feature>
<evidence type="ECO:0000313" key="3">
    <source>
        <dbReference type="EMBL" id="RMZ34167.1"/>
    </source>
</evidence>
<reference evidence="3 4" key="1">
    <citation type="journal article" date="2018" name="BMC Genomics">
        <title>Genomic evidence for intraspecific hybridization in a clonal and extremely halotolerant yeast.</title>
        <authorList>
            <person name="Gostincar C."/>
            <person name="Stajich J.E."/>
            <person name="Zupancic J."/>
            <person name="Zalar P."/>
            <person name="Gunde-Cimerman N."/>
        </authorList>
    </citation>
    <scope>NUCLEOTIDE SEQUENCE [LARGE SCALE GENOMIC DNA]</scope>
    <source>
        <strain evidence="3 4">EXF-120</strain>
    </source>
</reference>
<feature type="region of interest" description="Disordered" evidence="1">
    <location>
        <begin position="248"/>
        <end position="358"/>
    </location>
</feature>
<accession>A0A3M7J8P5</accession>
<dbReference type="AlphaFoldDB" id="A0A3M7J8P5"/>
<feature type="compositionally biased region" description="Polar residues" evidence="1">
    <location>
        <begin position="287"/>
        <end position="298"/>
    </location>
</feature>
<evidence type="ECO:0008006" key="5">
    <source>
        <dbReference type="Google" id="ProtNLM"/>
    </source>
</evidence>
<dbReference type="VEuPathDB" id="FungiDB:BTJ68_13740"/>
<dbReference type="Gene3D" id="6.10.110.10">
    <property type="match status" value="1"/>
</dbReference>
<feature type="transmembrane region" description="Helical" evidence="2">
    <location>
        <begin position="564"/>
        <end position="585"/>
    </location>
</feature>
<dbReference type="Gene3D" id="3.30.70.330">
    <property type="match status" value="1"/>
</dbReference>
<evidence type="ECO:0000313" key="4">
    <source>
        <dbReference type="Proteomes" id="UP000281677"/>
    </source>
</evidence>
<dbReference type="OrthoDB" id="8033832at2759"/>
<feature type="transmembrane region" description="Helical" evidence="2">
    <location>
        <begin position="529"/>
        <end position="552"/>
    </location>
</feature>
<feature type="compositionally biased region" description="Low complexity" evidence="1">
    <location>
        <begin position="260"/>
        <end position="286"/>
    </location>
</feature>
<sequence length="625" mass="68128">MDRYNHSAPRGPQIHAVPDNERAYDASGRRLPWGYDTITSVNFGEGERTSREPIEKGPFGRRNTRPGRGSSRSRSKTADPERKEDIAKREQLQAEEAVFGTLSRKAGGRDREALGEVEPNAVAQQSNAPSAPKIEGEQEATEVMLWGFGDELQWAAIDFYERASGGVILEDYDRTSSEQRGYDAVTRSYSRAAAQKSLGKAALRKKNKYAGGNHWIKVTFDSREAAELACARSPHQVRGYLVSAEPWIGRGPARDDAVPATNAGTRTRGAALPPSSSTQTVSPDSSRTVSSQTEQQTPPHQPRRRARDEKRDAPPPWQQPAAPLVRASSGFELAEQQRQQNEQQQQVTHRRTGTRGRIEGAKFVSALPAEVALMPKQPKQSWTAWLGASEVIGTTVPRKEDGTFDYDRASLYWRLFYWVDWLLGTDCSLLQTSTAIYLFFDSHLTNDNSNHIGTDPAILSAGPLKPSQRTSSYVVNKQTKHAMNRVANTTFEAAKESFASHAQGLRHTQLEDLPGWVRNYIVEHPGLTAAQIICLVILAVPAIITMPLLGALGFTSLGPAAGTAAAWFQATFGATAVFSTLQSYMMGGYGVSVVGGMVQAGAAVAGVGSSVWAWASKFVKNGAQA</sequence>
<dbReference type="InterPro" id="IPR012677">
    <property type="entry name" value="Nucleotide-bd_a/b_plait_sf"/>
</dbReference>
<feature type="compositionally biased region" description="Basic and acidic residues" evidence="1">
    <location>
        <begin position="18"/>
        <end position="28"/>
    </location>
</feature>
<keyword evidence="2" id="KW-1133">Transmembrane helix</keyword>
<feature type="compositionally biased region" description="Low complexity" evidence="1">
    <location>
        <begin position="336"/>
        <end position="346"/>
    </location>
</feature>
<dbReference type="EMBL" id="QWIT01000028">
    <property type="protein sequence ID" value="RMZ34167.1"/>
    <property type="molecule type" value="Genomic_DNA"/>
</dbReference>
<evidence type="ECO:0000256" key="2">
    <source>
        <dbReference type="SAM" id="Phobius"/>
    </source>
</evidence>